<gene>
    <name evidence="1" type="ORF">RhiirC2_710063</name>
</gene>
<dbReference type="AlphaFoldDB" id="A0A2N1NG10"/>
<dbReference type="VEuPathDB" id="FungiDB:RhiirA1_466841"/>
<reference evidence="1 2" key="1">
    <citation type="submission" date="2016-04" db="EMBL/GenBank/DDBJ databases">
        <title>Genome analyses suggest a sexual origin of heterokaryosis in a supposedly ancient asexual fungus.</title>
        <authorList>
            <person name="Ropars J."/>
            <person name="Sedzielewska K."/>
            <person name="Noel J."/>
            <person name="Charron P."/>
            <person name="Farinelli L."/>
            <person name="Marton T."/>
            <person name="Kruger M."/>
            <person name="Pelin A."/>
            <person name="Brachmann A."/>
            <person name="Corradi N."/>
        </authorList>
    </citation>
    <scope>NUCLEOTIDE SEQUENCE [LARGE SCALE GENOMIC DNA]</scope>
    <source>
        <strain evidence="1 2">C2</strain>
    </source>
</reference>
<proteinExistence type="predicted"/>
<name>A0A2N1NG10_9GLOM</name>
<evidence type="ECO:0000313" key="2">
    <source>
        <dbReference type="Proteomes" id="UP000233469"/>
    </source>
</evidence>
<sequence length="198" mass="22914">MARLLLLRCVRVGNIDATHVTLPLYQFHTPERVDFMMLQHISVGRQASLGKLRRNDALSCIIWKSVISEKTCCFILPDNLGGKHDDNRSMNKGIEIVKQYGFNHIIIIGCDHMEFLLWLCIRLGWYEWFIMATLGLFQGGGILRLTDSPEKQRNDFLISVKGRYYEWVLLLLGDEKVYLYTATREGGVKREVFCPNLM</sequence>
<reference evidence="1 2" key="2">
    <citation type="submission" date="2017-10" db="EMBL/GenBank/DDBJ databases">
        <title>Extensive intraspecific genome diversity in a model arbuscular mycorrhizal fungus.</title>
        <authorList>
            <person name="Chen E.C.H."/>
            <person name="Morin E."/>
            <person name="Baudet D."/>
            <person name="Noel J."/>
            <person name="Ndikumana S."/>
            <person name="Charron P."/>
            <person name="St-Onge C."/>
            <person name="Giorgi J."/>
            <person name="Grigoriev I.V."/>
            <person name="Roux C."/>
            <person name="Martin F.M."/>
            <person name="Corradi N."/>
        </authorList>
    </citation>
    <scope>NUCLEOTIDE SEQUENCE [LARGE SCALE GENOMIC DNA]</scope>
    <source>
        <strain evidence="1 2">C2</strain>
    </source>
</reference>
<evidence type="ECO:0000313" key="1">
    <source>
        <dbReference type="EMBL" id="PKK72855.1"/>
    </source>
</evidence>
<dbReference type="EMBL" id="LLXL01000411">
    <property type="protein sequence ID" value="PKK72855.1"/>
    <property type="molecule type" value="Genomic_DNA"/>
</dbReference>
<accession>A0A2N1NG10</accession>
<dbReference type="VEuPathDB" id="FungiDB:FUN_013609"/>
<protein>
    <submittedName>
        <fullName evidence="1">Uncharacterized protein</fullName>
    </submittedName>
</protein>
<dbReference type="VEuPathDB" id="FungiDB:RhiirFUN_019910"/>
<organism evidence="1 2">
    <name type="scientific">Rhizophagus irregularis</name>
    <dbReference type="NCBI Taxonomy" id="588596"/>
    <lineage>
        <taxon>Eukaryota</taxon>
        <taxon>Fungi</taxon>
        <taxon>Fungi incertae sedis</taxon>
        <taxon>Mucoromycota</taxon>
        <taxon>Glomeromycotina</taxon>
        <taxon>Glomeromycetes</taxon>
        <taxon>Glomerales</taxon>
        <taxon>Glomeraceae</taxon>
        <taxon>Rhizophagus</taxon>
    </lineage>
</organism>
<comment type="caution">
    <text evidence="1">The sequence shown here is derived from an EMBL/GenBank/DDBJ whole genome shotgun (WGS) entry which is preliminary data.</text>
</comment>
<dbReference type="Proteomes" id="UP000233469">
    <property type="component" value="Unassembled WGS sequence"/>
</dbReference>